<sequence length="538" mass="60068">MASAPTPGPDNHSLNGPHSLSAAFTTNIDPDHRPKSSELLELYELLIKGQLEESLPQFDSLRKVKNAVNDHEGMSFFIRAFEEHPTLLHKLRVATGKIKGPSRRVKRRVKVSHVVSEPNLYPKMQKAPPQRKVSLDNLIAAPPVTKQETELKESSEYITLNELLKDLVALLAGNAQIIIRITNQCLSHGVPYNNSITNSCLTPYQRATHLITSLLALVRSHSKPNEVFSSLIAVLQKVGLTLMANQLLEARKSHAESSANKQQQLQAAIKDTIPGVPNQSGLAPTPVTQLKSKYQVANDIEGLYSQFTTLVSKLRVGFEELVQADRMKLNAIARTAALYLHIPVSTLQAGSIEELLQDLEPHYDFFNFNLLQHLANSHLSSLPIELTRYIDKVNKFSELSQLRHIRTTLHGNSSFEPTSPITSDRMLTIAIKLDCSVHTRMVYMDTPPVHAGKGYGADTVVDSPRVYISLLDSHIHLPFPPGSDELKRSSISQSTDSPYSYEYSILLMRLSLENISCQGMSEKLFLYTKDRKLDVFLF</sequence>
<organism evidence="2">
    <name type="scientific">Amphimedon queenslandica</name>
    <name type="common">Sponge</name>
    <dbReference type="NCBI Taxonomy" id="400682"/>
    <lineage>
        <taxon>Eukaryota</taxon>
        <taxon>Metazoa</taxon>
        <taxon>Porifera</taxon>
        <taxon>Demospongiae</taxon>
        <taxon>Heteroscleromorpha</taxon>
        <taxon>Haplosclerida</taxon>
        <taxon>Niphatidae</taxon>
        <taxon>Amphimedon</taxon>
    </lineage>
</organism>
<evidence type="ECO:0000313" key="2">
    <source>
        <dbReference type="EnsemblMetazoa" id="Aqu2.1.28511_001"/>
    </source>
</evidence>
<dbReference type="AlphaFoldDB" id="A0A1X7ULG5"/>
<evidence type="ECO:0000256" key="1">
    <source>
        <dbReference type="SAM" id="MobiDB-lite"/>
    </source>
</evidence>
<protein>
    <submittedName>
        <fullName evidence="2">Uncharacterized protein</fullName>
    </submittedName>
</protein>
<accession>A0A1X7ULG5</accession>
<dbReference type="InParanoid" id="A0A1X7ULG5"/>
<feature type="compositionally biased region" description="Polar residues" evidence="1">
    <location>
        <begin position="12"/>
        <end position="28"/>
    </location>
</feature>
<proteinExistence type="predicted"/>
<reference evidence="2" key="1">
    <citation type="submission" date="2017-05" db="UniProtKB">
        <authorList>
            <consortium name="EnsemblMetazoa"/>
        </authorList>
    </citation>
    <scope>IDENTIFICATION</scope>
</reference>
<dbReference type="EnsemblMetazoa" id="Aqu2.1.28511_001">
    <property type="protein sequence ID" value="Aqu2.1.28511_001"/>
    <property type="gene ID" value="Aqu2.1.28511"/>
</dbReference>
<name>A0A1X7ULG5_AMPQE</name>
<feature type="region of interest" description="Disordered" evidence="1">
    <location>
        <begin position="1"/>
        <end position="31"/>
    </location>
</feature>
<dbReference type="OrthoDB" id="120976at2759"/>